<accession>A0A3Q0J3Q8</accession>
<evidence type="ECO:0000313" key="2">
    <source>
        <dbReference type="RefSeq" id="XP_026681603.1"/>
    </source>
</evidence>
<gene>
    <name evidence="2" type="primary">LOC113468696</name>
</gene>
<name>A0A3Q0J3Q8_DIACI</name>
<dbReference type="GeneID" id="113468696"/>
<keyword evidence="1" id="KW-1185">Reference proteome</keyword>
<sequence>MELIGLLLLTTLLLCLISIYRWATGSLDYWQKRGIPYVPALPAVGNFWSVLSGRICQAHLYRDLYHRFPGLFGSHQ</sequence>
<protein>
    <submittedName>
        <fullName evidence="2">Probable cytochrome P450 6t1</fullName>
    </submittedName>
</protein>
<dbReference type="PaxDb" id="121845-A0A3Q0J3Q8"/>
<proteinExistence type="predicted"/>
<dbReference type="KEGG" id="dci:113468696"/>
<evidence type="ECO:0000313" key="1">
    <source>
        <dbReference type="Proteomes" id="UP000079169"/>
    </source>
</evidence>
<organism evidence="1 2">
    <name type="scientific">Diaphorina citri</name>
    <name type="common">Asian citrus psyllid</name>
    <dbReference type="NCBI Taxonomy" id="121845"/>
    <lineage>
        <taxon>Eukaryota</taxon>
        <taxon>Metazoa</taxon>
        <taxon>Ecdysozoa</taxon>
        <taxon>Arthropoda</taxon>
        <taxon>Hexapoda</taxon>
        <taxon>Insecta</taxon>
        <taxon>Pterygota</taxon>
        <taxon>Neoptera</taxon>
        <taxon>Paraneoptera</taxon>
        <taxon>Hemiptera</taxon>
        <taxon>Sternorrhyncha</taxon>
        <taxon>Psylloidea</taxon>
        <taxon>Psyllidae</taxon>
        <taxon>Diaphorininae</taxon>
        <taxon>Diaphorina</taxon>
    </lineage>
</organism>
<reference evidence="2" key="1">
    <citation type="submission" date="2025-08" db="UniProtKB">
        <authorList>
            <consortium name="RefSeq"/>
        </authorList>
    </citation>
    <scope>IDENTIFICATION</scope>
</reference>
<dbReference type="Proteomes" id="UP000079169">
    <property type="component" value="Unplaced"/>
</dbReference>
<dbReference type="RefSeq" id="XP_026681603.1">
    <property type="nucleotide sequence ID" value="XM_026825802.1"/>
</dbReference>
<dbReference type="AlphaFoldDB" id="A0A3Q0J3Q8"/>